<sequence length="114" mass="12845">FLSPVVLPRALYPDKDEASTQQGRSSCDVKCVLEHTDERQGKSYLREQNTTPSKHRLLLIFYISLPVLIITATVLIKQNNIKELCYREETESERSVSEESSSNSTLSPSVSNSL</sequence>
<evidence type="ECO:0000256" key="1">
    <source>
        <dbReference type="SAM" id="MobiDB-lite"/>
    </source>
</evidence>
<dbReference type="eggNOG" id="KOG3607">
    <property type="taxonomic scope" value="Eukaryota"/>
</dbReference>
<evidence type="ECO:0000313" key="3">
    <source>
        <dbReference type="Ensembl" id="ENSMPUP00000009387.1"/>
    </source>
</evidence>
<keyword evidence="2" id="KW-1133">Transmembrane helix</keyword>
<evidence type="ECO:0000256" key="2">
    <source>
        <dbReference type="SAM" id="Phobius"/>
    </source>
</evidence>
<dbReference type="AlphaFoldDB" id="M3YDI0"/>
<dbReference type="HOGENOM" id="CLU_2126738_0_0_1"/>
<name>M3YDI0_MUSPF</name>
<proteinExistence type="predicted"/>
<feature type="transmembrane region" description="Helical" evidence="2">
    <location>
        <begin position="57"/>
        <end position="76"/>
    </location>
</feature>
<feature type="compositionally biased region" description="Low complexity" evidence="1">
    <location>
        <begin position="98"/>
        <end position="114"/>
    </location>
</feature>
<keyword evidence="2" id="KW-0812">Transmembrane</keyword>
<reference evidence="3" key="1">
    <citation type="submission" date="2024-06" db="UniProtKB">
        <authorList>
            <consortium name="Ensembl"/>
        </authorList>
    </citation>
    <scope>IDENTIFICATION</scope>
</reference>
<dbReference type="EMBL" id="AEYP01045900">
    <property type="status" value="NOT_ANNOTATED_CDS"/>
    <property type="molecule type" value="Genomic_DNA"/>
</dbReference>
<protein>
    <submittedName>
        <fullName evidence="3">Uncharacterized protein</fullName>
    </submittedName>
</protein>
<dbReference type="InParanoid" id="M3YDI0"/>
<organism evidence="3">
    <name type="scientific">Mustela putorius furo</name>
    <name type="common">European domestic ferret</name>
    <name type="synonym">Mustela furo</name>
    <dbReference type="NCBI Taxonomy" id="9669"/>
    <lineage>
        <taxon>Eukaryota</taxon>
        <taxon>Metazoa</taxon>
        <taxon>Chordata</taxon>
        <taxon>Craniata</taxon>
        <taxon>Vertebrata</taxon>
        <taxon>Euteleostomi</taxon>
        <taxon>Mammalia</taxon>
        <taxon>Eutheria</taxon>
        <taxon>Laurasiatheria</taxon>
        <taxon>Carnivora</taxon>
        <taxon>Caniformia</taxon>
        <taxon>Musteloidea</taxon>
        <taxon>Mustelidae</taxon>
        <taxon>Mustelinae</taxon>
        <taxon>Mustela</taxon>
    </lineage>
</organism>
<dbReference type="Ensembl" id="ENSMPUT00000009541.1">
    <property type="protein sequence ID" value="ENSMPUP00000009387.1"/>
    <property type="gene ID" value="ENSMPUG00000009462.1"/>
</dbReference>
<feature type="region of interest" description="Disordered" evidence="1">
    <location>
        <begin position="92"/>
        <end position="114"/>
    </location>
</feature>
<keyword evidence="2" id="KW-0472">Membrane</keyword>
<accession>M3YDI0</accession>